<dbReference type="PANTHER" id="PTHR24060">
    <property type="entry name" value="METABOTROPIC GLUTAMATE RECEPTOR"/>
    <property type="match status" value="1"/>
</dbReference>
<evidence type="ECO:0000256" key="6">
    <source>
        <dbReference type="ARBA" id="ARBA00023180"/>
    </source>
</evidence>
<keyword evidence="5" id="KW-0675">Receptor</keyword>
<keyword evidence="4 7" id="KW-0472">Membrane</keyword>
<keyword evidence="8" id="KW-0732">Signal</keyword>
<evidence type="ECO:0000256" key="7">
    <source>
        <dbReference type="SAM" id="Phobius"/>
    </source>
</evidence>
<evidence type="ECO:0000313" key="10">
    <source>
        <dbReference type="EMBL" id="CAE7281786.1"/>
    </source>
</evidence>
<dbReference type="InterPro" id="IPR050726">
    <property type="entry name" value="mGluR"/>
</dbReference>
<feature type="transmembrane region" description="Helical" evidence="7">
    <location>
        <begin position="817"/>
        <end position="836"/>
    </location>
</feature>
<dbReference type="GO" id="GO:0016020">
    <property type="term" value="C:membrane"/>
    <property type="evidence" value="ECO:0007669"/>
    <property type="project" value="UniProtKB-SubCell"/>
</dbReference>
<comment type="subcellular location">
    <subcellularLocation>
        <location evidence="1">Membrane</location>
        <topology evidence="1">Multi-pass membrane protein</topology>
    </subcellularLocation>
</comment>
<name>A0A812MS67_9DINO</name>
<dbReference type="OrthoDB" id="426787at2759"/>
<feature type="transmembrane region" description="Helical" evidence="7">
    <location>
        <begin position="974"/>
        <end position="994"/>
    </location>
</feature>
<dbReference type="GO" id="GO:0004930">
    <property type="term" value="F:G protein-coupled receptor activity"/>
    <property type="evidence" value="ECO:0007669"/>
    <property type="project" value="InterPro"/>
</dbReference>
<feature type="transmembrane region" description="Helical" evidence="7">
    <location>
        <begin position="878"/>
        <end position="897"/>
    </location>
</feature>
<dbReference type="InterPro" id="IPR000337">
    <property type="entry name" value="GPCR_3"/>
</dbReference>
<dbReference type="Gene3D" id="3.40.50.2300">
    <property type="match status" value="2"/>
</dbReference>
<feature type="transmembrane region" description="Helical" evidence="7">
    <location>
        <begin position="713"/>
        <end position="734"/>
    </location>
</feature>
<feature type="domain" description="Receptor ligand binding region" evidence="9">
    <location>
        <begin position="76"/>
        <end position="417"/>
    </location>
</feature>
<evidence type="ECO:0000256" key="1">
    <source>
        <dbReference type="ARBA" id="ARBA00004141"/>
    </source>
</evidence>
<feature type="transmembrane region" description="Helical" evidence="7">
    <location>
        <begin position="1006"/>
        <end position="1029"/>
    </location>
</feature>
<dbReference type="InterPro" id="IPR035897">
    <property type="entry name" value="Toll_tir_struct_dom_sf"/>
</dbReference>
<keyword evidence="3 7" id="KW-1133">Transmembrane helix</keyword>
<gene>
    <name evidence="10" type="primary">Grm4</name>
    <name evidence="10" type="ORF">SNEC2469_LOCUS6868</name>
</gene>
<feature type="transmembrane region" description="Helical" evidence="7">
    <location>
        <begin position="780"/>
        <end position="805"/>
    </location>
</feature>
<dbReference type="Gene3D" id="2.10.50.10">
    <property type="entry name" value="Tumor Necrosis Factor Receptor, subunit A, domain 2"/>
    <property type="match status" value="1"/>
</dbReference>
<keyword evidence="11" id="KW-1185">Reference proteome</keyword>
<dbReference type="SUPFAM" id="SSF57184">
    <property type="entry name" value="Growth factor receptor domain"/>
    <property type="match status" value="1"/>
</dbReference>
<dbReference type="EMBL" id="CAJNJA010011859">
    <property type="protein sequence ID" value="CAE7281786.1"/>
    <property type="molecule type" value="Genomic_DNA"/>
</dbReference>
<protein>
    <submittedName>
        <fullName evidence="10">Grm4 protein</fullName>
    </submittedName>
</protein>
<sequence length="1422" mass="155648">MSTVWHRAFVLVWLTGRVAGEIALGALAGWTATGSEELVATIAAVLDYRKNWDAPLAARLGPPVIDIPGGVHENASTVSLRIGTTHLQPDVGLATALALMLGLDGAQPVVGLIGARASVVSAPIATLAAVRKVPQISFGSTSPALSNKAAYPYFMRTAPPDTLQAFALWEWIMQSDIPLVTCLYSTEDFGHGLVQEIQKRAQQEGQPDRVKSQALQYMPQVFDVDEVRKTLASLHQLGSQFVILAVEPRMASQILPVLKDEGMLGGNWQFVGTDLYDVAENALPVGFMTFLPSGRGSRFSDFLQLWSRIDVADILSRDSIQAYSLDKLAEPLDHAAVASVIGDTSKTTTWAALCFDAVYTFLVAINQLLQQGLPETSIRGEVLLEALRKTRFSGVSGEVSFDGNGDRLGLYNLLNVQVVGLQQQTQSFVAAVFSASTGNFTFERQLVWMDGSRGFHAPARLSLCEPGFYQDGLSRQCKACPKGAMCTGGNASFVMCSPGTFADGSGMSSCMPCAEGHFASDPGAFECSPCIPGFVAPRMGMEVCDRCHPGSHMPFARGSTCFPCGGNQITRESGAIFKSECICGEGTFLCNQRCEPCPAGLYCPEGLGPPLQQAGFWADVNLFNHSPTCDASVLRCRSHYECPLGKLSTCADGREGPACNNCKPNHFPVSDGAETGVCQPCESTDFLPGLAFFTLLPCGLFVVTVLKMEPSQVSFNLLTAASVASQMMVAAQTLGSMRQLSLAWQHPVKRLLEFTNLLALDLDFVRITCIYGTDRPAVKFFSRLTFCPAACALILVTWLVARLCFRPKPIDTTLNQCGLFLFAFFLPVTLTTLSPFQCTPNPNGTASPLSDPGIVCYESDEHAFLVALAMVGLVTQPLPILVGAAYITFMYPSRVASGRGLRMMNRYRFLFHRFKPEQYYYGLFVLCRNGVVALLPIVTVDIPELQVPGMAVILLASLLLQVRTYPWRTEQANHVDLLLTSLLLMVLVGAAPLLNHDQERTYSVLGWLLCIPVLGLAVVGGLALLRTLLGHLNKKRLFGIFLCHHKGGAGSLCRLIKILVARHSQARVFLDCDQLENLDLLFDIVRTSTRSVVVVLTPEVLKRVWCAGEITTAWKNNITTVPLLCDGFRQMSAEDHKRIGNYWTPQQKQMLSSHGMEMQDVWHAYQWLQSDLVPLHMPRFGPVSGREDIVRGMLDRCGMLSRGIRGTVLSKGLSFTSLLPSRARILIMSSVADAESLSACEVFMLVLQAHLHVECAVVLNRKQMIRWKPFAYYLVVLLVRGIFNNHRFGQLLLTGLSAPGRSLELLTIVADPHFEFPSFDADSQMHDADDANAIMEENDPLIEAYRSVVSVLAMPFSPLGSEGLQQKQVAEIAGRMHRYKDPAKAAWRDDADDRGLEMDLDFEDRHSQVLFLSRPDCGAPQF</sequence>
<evidence type="ECO:0000256" key="5">
    <source>
        <dbReference type="ARBA" id="ARBA00023170"/>
    </source>
</evidence>
<evidence type="ECO:0000256" key="2">
    <source>
        <dbReference type="ARBA" id="ARBA00022692"/>
    </source>
</evidence>
<accession>A0A812MS67</accession>
<reference evidence="10" key="1">
    <citation type="submission" date="2021-02" db="EMBL/GenBank/DDBJ databases">
        <authorList>
            <person name="Dougan E. K."/>
            <person name="Rhodes N."/>
            <person name="Thang M."/>
            <person name="Chan C."/>
        </authorList>
    </citation>
    <scope>NUCLEOTIDE SEQUENCE</scope>
</reference>
<feature type="transmembrane region" description="Helical" evidence="7">
    <location>
        <begin position="686"/>
        <end position="706"/>
    </location>
</feature>
<evidence type="ECO:0000259" key="9">
    <source>
        <dbReference type="Pfam" id="PF01094"/>
    </source>
</evidence>
<dbReference type="InterPro" id="IPR009030">
    <property type="entry name" value="Growth_fac_rcpt_cys_sf"/>
</dbReference>
<feature type="transmembrane region" description="Helical" evidence="7">
    <location>
        <begin position="1270"/>
        <end position="1288"/>
    </location>
</feature>
<feature type="chain" id="PRO_5032906863" evidence="8">
    <location>
        <begin position="21"/>
        <end position="1422"/>
    </location>
</feature>
<dbReference type="SMART" id="SM01411">
    <property type="entry name" value="Ephrin_rec_like"/>
    <property type="match status" value="2"/>
</dbReference>
<proteinExistence type="predicted"/>
<dbReference type="Proteomes" id="UP000601435">
    <property type="component" value="Unassembled WGS sequence"/>
</dbReference>
<dbReference type="PRINTS" id="PR00248">
    <property type="entry name" value="GPCRMGR"/>
</dbReference>
<dbReference type="SUPFAM" id="SSF52200">
    <property type="entry name" value="Toll/Interleukin receptor TIR domain"/>
    <property type="match status" value="1"/>
</dbReference>
<evidence type="ECO:0000256" key="8">
    <source>
        <dbReference type="SAM" id="SignalP"/>
    </source>
</evidence>
<evidence type="ECO:0000313" key="11">
    <source>
        <dbReference type="Proteomes" id="UP000601435"/>
    </source>
</evidence>
<dbReference type="Pfam" id="PF01094">
    <property type="entry name" value="ANF_receptor"/>
    <property type="match status" value="1"/>
</dbReference>
<evidence type="ECO:0000256" key="3">
    <source>
        <dbReference type="ARBA" id="ARBA00022989"/>
    </source>
</evidence>
<feature type="transmembrane region" description="Helical" evidence="7">
    <location>
        <begin position="945"/>
        <end position="962"/>
    </location>
</feature>
<organism evidence="10 11">
    <name type="scientific">Symbiodinium necroappetens</name>
    <dbReference type="NCBI Taxonomy" id="1628268"/>
    <lineage>
        <taxon>Eukaryota</taxon>
        <taxon>Sar</taxon>
        <taxon>Alveolata</taxon>
        <taxon>Dinophyceae</taxon>
        <taxon>Suessiales</taxon>
        <taxon>Symbiodiniaceae</taxon>
        <taxon>Symbiodinium</taxon>
    </lineage>
</organism>
<keyword evidence="2 7" id="KW-0812">Transmembrane</keyword>
<dbReference type="InterPro" id="IPR001828">
    <property type="entry name" value="ANF_lig-bd_rcpt"/>
</dbReference>
<feature type="transmembrane region" description="Helical" evidence="7">
    <location>
        <begin position="918"/>
        <end position="939"/>
    </location>
</feature>
<comment type="caution">
    <text evidence="10">The sequence shown here is derived from an EMBL/GenBank/DDBJ whole genome shotgun (WGS) entry which is preliminary data.</text>
</comment>
<dbReference type="InterPro" id="IPR028082">
    <property type="entry name" value="Peripla_BP_I"/>
</dbReference>
<keyword evidence="6" id="KW-0325">Glycoprotein</keyword>
<dbReference type="PRINTS" id="PR01176">
    <property type="entry name" value="GABABRECEPTR"/>
</dbReference>
<feature type="signal peptide" evidence="8">
    <location>
        <begin position="1"/>
        <end position="20"/>
    </location>
</feature>
<evidence type="ECO:0000256" key="4">
    <source>
        <dbReference type="ARBA" id="ARBA00023136"/>
    </source>
</evidence>
<dbReference type="SUPFAM" id="SSF53822">
    <property type="entry name" value="Periplasmic binding protein-like I"/>
    <property type="match status" value="1"/>
</dbReference>